<feature type="non-terminal residue" evidence="1">
    <location>
        <position position="262"/>
    </location>
</feature>
<dbReference type="Proteomes" id="UP000324629">
    <property type="component" value="Unassembled WGS sequence"/>
</dbReference>
<proteinExistence type="predicted"/>
<gene>
    <name evidence="1" type="ORF">DEA37_0006942</name>
</gene>
<keyword evidence="2" id="KW-1185">Reference proteome</keyword>
<reference evidence="1 2" key="1">
    <citation type="journal article" date="2019" name="Gigascience">
        <title>Whole-genome sequence of the oriental lung fluke Paragonimus westermani.</title>
        <authorList>
            <person name="Oey H."/>
            <person name="Zakrzewski M."/>
            <person name="Narain K."/>
            <person name="Devi K.R."/>
            <person name="Agatsuma T."/>
            <person name="Nawaratna S."/>
            <person name="Gobert G.N."/>
            <person name="Jones M.K."/>
            <person name="Ragan M.A."/>
            <person name="McManus D.P."/>
            <person name="Krause L."/>
        </authorList>
    </citation>
    <scope>NUCLEOTIDE SEQUENCE [LARGE SCALE GENOMIC DNA]</scope>
    <source>
        <strain evidence="1 2">IND2009</strain>
    </source>
</reference>
<sequence>MDSPRRRIASIFCRYDLMDSQLVELAENIKQRGRDGPFPLYKETGSEFVMPKFPIERKEMEDHILELRMARSVGALTGDTNSPNWDYFGEHGMAFIDNNTQSKLDLRQNHPNSEIIANGIQDACPAVPNNSGTCTQPLDVLVNASNEVPADPTTLTSARLDASAGMHDQNEGLFSVTPPPTGSFRLDPEALDLSMRRIMALPGAVDAAGETTHPNSGFVTARSAYNELGPLLQEEEGVVEANIESAAVEFQRVQICGNDTLE</sequence>
<evidence type="ECO:0000313" key="1">
    <source>
        <dbReference type="EMBL" id="KAA3671358.1"/>
    </source>
</evidence>
<protein>
    <submittedName>
        <fullName evidence="1">Uncharacterized protein</fullName>
    </submittedName>
</protein>
<accession>A0A5J4N7A0</accession>
<comment type="caution">
    <text evidence="1">The sequence shown here is derived from an EMBL/GenBank/DDBJ whole genome shotgun (WGS) entry which is preliminary data.</text>
</comment>
<dbReference type="EMBL" id="QNGE01006613">
    <property type="protein sequence ID" value="KAA3671358.1"/>
    <property type="molecule type" value="Genomic_DNA"/>
</dbReference>
<name>A0A5J4N7A0_9TREM</name>
<dbReference type="AlphaFoldDB" id="A0A5J4N7A0"/>
<evidence type="ECO:0000313" key="2">
    <source>
        <dbReference type="Proteomes" id="UP000324629"/>
    </source>
</evidence>
<organism evidence="1 2">
    <name type="scientific">Paragonimus westermani</name>
    <dbReference type="NCBI Taxonomy" id="34504"/>
    <lineage>
        <taxon>Eukaryota</taxon>
        <taxon>Metazoa</taxon>
        <taxon>Spiralia</taxon>
        <taxon>Lophotrochozoa</taxon>
        <taxon>Platyhelminthes</taxon>
        <taxon>Trematoda</taxon>
        <taxon>Digenea</taxon>
        <taxon>Plagiorchiida</taxon>
        <taxon>Troglotremata</taxon>
        <taxon>Troglotrematidae</taxon>
        <taxon>Paragonimus</taxon>
    </lineage>
</organism>